<dbReference type="Proteomes" id="UP000037179">
    <property type="component" value="Unassembled WGS sequence"/>
</dbReference>
<keyword evidence="2" id="KW-0812">Transmembrane</keyword>
<name>A0ABC9YXE2_9NOCA</name>
<keyword evidence="4" id="KW-1185">Reference proteome</keyword>
<organism evidence="3 4">
    <name type="scientific">Nocardia seriolae</name>
    <dbReference type="NCBI Taxonomy" id="37332"/>
    <lineage>
        <taxon>Bacteria</taxon>
        <taxon>Bacillati</taxon>
        <taxon>Actinomycetota</taxon>
        <taxon>Actinomycetes</taxon>
        <taxon>Mycobacteriales</taxon>
        <taxon>Nocardiaceae</taxon>
        <taxon>Nocardia</taxon>
    </lineage>
</organism>
<comment type="caution">
    <text evidence="3">The sequence shown here is derived from an EMBL/GenBank/DDBJ whole genome shotgun (WGS) entry which is preliminary data.</text>
</comment>
<feature type="transmembrane region" description="Helical" evidence="2">
    <location>
        <begin position="12"/>
        <end position="29"/>
    </location>
</feature>
<dbReference type="EMBL" id="BBYQ01000069">
    <property type="protein sequence ID" value="GAP29956.1"/>
    <property type="molecule type" value="Genomic_DNA"/>
</dbReference>
<evidence type="ECO:0000256" key="2">
    <source>
        <dbReference type="SAM" id="Phobius"/>
    </source>
</evidence>
<evidence type="ECO:0000313" key="3">
    <source>
        <dbReference type="EMBL" id="GAP29956.1"/>
    </source>
</evidence>
<keyword evidence="2" id="KW-0472">Membrane</keyword>
<reference evidence="3 4" key="2">
    <citation type="journal article" date="2016" name="Genome Announc.">
        <title>Draft Genome Sequence of Erythromycin- and Oxytetracycline-Sensitive Nocardia seriolae Strain U-1 (NBRC 110359).</title>
        <authorList>
            <person name="Imajoh M."/>
            <person name="Sukeda M."/>
            <person name="Shimizu M."/>
            <person name="Yamane J."/>
            <person name="Ohnishi K."/>
            <person name="Oshima S."/>
        </authorList>
    </citation>
    <scope>NUCLEOTIDE SEQUENCE [LARGE SCALE GENOMIC DNA]</scope>
    <source>
        <strain evidence="3 4">U-1</strain>
    </source>
</reference>
<feature type="transmembrane region" description="Helical" evidence="2">
    <location>
        <begin position="41"/>
        <end position="61"/>
    </location>
</feature>
<accession>A0ABC9YXE2</accession>
<protein>
    <submittedName>
        <fullName evidence="3">Menaquinol-cytochrome C reductase</fullName>
    </submittedName>
</protein>
<gene>
    <name evidence="3" type="ORF">NSK11_contig00069-0001</name>
</gene>
<keyword evidence="2" id="KW-1133">Transmembrane helix</keyword>
<dbReference type="PROSITE" id="PS51257">
    <property type="entry name" value="PROKAR_LIPOPROTEIN"/>
    <property type="match status" value="1"/>
</dbReference>
<reference evidence="4" key="1">
    <citation type="submission" date="2015-07" db="EMBL/GenBank/DDBJ databases">
        <title>Nocardia seriolae U-1 whole genome shotgun sequence.</title>
        <authorList>
            <person name="Imajoh M."/>
            <person name="Fukumoto Y."/>
            <person name="Sukeda M."/>
            <person name="Yamane J."/>
            <person name="Yamasaki K."/>
            <person name="Shimizu M."/>
            <person name="Ohnishi K."/>
            <person name="Oshima S."/>
        </authorList>
    </citation>
    <scope>NUCLEOTIDE SEQUENCE [LARGE SCALE GENOMIC DNA]</scope>
    <source>
        <strain evidence="4">U-1</strain>
    </source>
</reference>
<proteinExistence type="predicted"/>
<dbReference type="AlphaFoldDB" id="A0ABC9YXE2"/>
<feature type="region of interest" description="Disordered" evidence="1">
    <location>
        <begin position="140"/>
        <end position="180"/>
    </location>
</feature>
<feature type="compositionally biased region" description="Basic and acidic residues" evidence="1">
    <location>
        <begin position="140"/>
        <end position="154"/>
    </location>
</feature>
<evidence type="ECO:0000313" key="4">
    <source>
        <dbReference type="Proteomes" id="UP000037179"/>
    </source>
</evidence>
<feature type="non-terminal residue" evidence="3">
    <location>
        <position position="180"/>
    </location>
</feature>
<sequence length="180" mass="19680">MPVRTAIGAMSLSFYLILTLACVNDIIAFKFDISLNATTWAFRIGLLTIPPLVYTAAYRLCLGLQRSDRSILEHGIETGVVRRLPHGEYIEVHQPLGPADEHGHPIPLEYQGAHVPRKMNELGIAGRPGTGAFFRADPEAEREVNAANDREAEHAQLAVLRRAQQDAAGNGRSGNGHQPI</sequence>
<evidence type="ECO:0000256" key="1">
    <source>
        <dbReference type="SAM" id="MobiDB-lite"/>
    </source>
</evidence>